<dbReference type="Pfam" id="PF00271">
    <property type="entry name" value="Helicase_C"/>
    <property type="match status" value="1"/>
</dbReference>
<dbReference type="GO" id="GO:0000724">
    <property type="term" value="P:double-strand break repair via homologous recombination"/>
    <property type="evidence" value="ECO:0007669"/>
    <property type="project" value="TreeGrafter"/>
</dbReference>
<reference evidence="7 8" key="1">
    <citation type="journal article" date="2018" name="Nat. Ecol. Evol.">
        <title>Pezizomycetes genomes reveal the molecular basis of ectomycorrhizal truffle lifestyle.</title>
        <authorList>
            <person name="Murat C."/>
            <person name="Payen T."/>
            <person name="Noel B."/>
            <person name="Kuo A."/>
            <person name="Morin E."/>
            <person name="Chen J."/>
            <person name="Kohler A."/>
            <person name="Krizsan K."/>
            <person name="Balestrini R."/>
            <person name="Da Silva C."/>
            <person name="Montanini B."/>
            <person name="Hainaut M."/>
            <person name="Levati E."/>
            <person name="Barry K.W."/>
            <person name="Belfiori B."/>
            <person name="Cichocki N."/>
            <person name="Clum A."/>
            <person name="Dockter R.B."/>
            <person name="Fauchery L."/>
            <person name="Guy J."/>
            <person name="Iotti M."/>
            <person name="Le Tacon F."/>
            <person name="Lindquist E.A."/>
            <person name="Lipzen A."/>
            <person name="Malagnac F."/>
            <person name="Mello A."/>
            <person name="Molinier V."/>
            <person name="Miyauchi S."/>
            <person name="Poulain J."/>
            <person name="Riccioni C."/>
            <person name="Rubini A."/>
            <person name="Sitrit Y."/>
            <person name="Splivallo R."/>
            <person name="Traeger S."/>
            <person name="Wang M."/>
            <person name="Zifcakova L."/>
            <person name="Wipf D."/>
            <person name="Zambonelli A."/>
            <person name="Paolocci F."/>
            <person name="Nowrousian M."/>
            <person name="Ottonello S."/>
            <person name="Baldrian P."/>
            <person name="Spatafora J.W."/>
            <person name="Henrissat B."/>
            <person name="Nagy L.G."/>
            <person name="Aury J.M."/>
            <person name="Wincker P."/>
            <person name="Grigoriev I.V."/>
            <person name="Bonfante P."/>
            <person name="Martin F.M."/>
        </authorList>
    </citation>
    <scope>NUCLEOTIDE SEQUENCE [LARGE SCALE GENOMIC DNA]</scope>
    <source>
        <strain evidence="7 8">ATCC MYA-4762</strain>
    </source>
</reference>
<keyword evidence="2" id="KW-0238">DNA-binding</keyword>
<name>A0A3N4LE90_9PEZI</name>
<organism evidence="7 8">
    <name type="scientific">Terfezia boudieri ATCC MYA-4762</name>
    <dbReference type="NCBI Taxonomy" id="1051890"/>
    <lineage>
        <taxon>Eukaryota</taxon>
        <taxon>Fungi</taxon>
        <taxon>Dikarya</taxon>
        <taxon>Ascomycota</taxon>
        <taxon>Pezizomycotina</taxon>
        <taxon>Pezizomycetes</taxon>
        <taxon>Pezizales</taxon>
        <taxon>Pezizaceae</taxon>
        <taxon>Terfezia</taxon>
    </lineage>
</organism>
<evidence type="ECO:0000256" key="5">
    <source>
        <dbReference type="ARBA" id="ARBA00034808"/>
    </source>
</evidence>
<evidence type="ECO:0000259" key="6">
    <source>
        <dbReference type="PROSITE" id="PS51194"/>
    </source>
</evidence>
<evidence type="ECO:0000256" key="4">
    <source>
        <dbReference type="ARBA" id="ARBA00034617"/>
    </source>
</evidence>
<evidence type="ECO:0000313" key="8">
    <source>
        <dbReference type="Proteomes" id="UP000267821"/>
    </source>
</evidence>
<dbReference type="GO" id="GO:0003677">
    <property type="term" value="F:DNA binding"/>
    <property type="evidence" value="ECO:0007669"/>
    <property type="project" value="UniProtKB-KW"/>
</dbReference>
<dbReference type="OrthoDB" id="5424140at2759"/>
<dbReference type="PANTHER" id="PTHR13710">
    <property type="entry name" value="DNA HELICASE RECQ FAMILY MEMBER"/>
    <property type="match status" value="1"/>
</dbReference>
<protein>
    <recommendedName>
        <fullName evidence="5">DNA 3'-5' helicase</fullName>
        <ecNumber evidence="5">5.6.2.4</ecNumber>
    </recommendedName>
</protein>
<proteinExistence type="inferred from homology"/>
<dbReference type="GO" id="GO:0009378">
    <property type="term" value="F:four-way junction helicase activity"/>
    <property type="evidence" value="ECO:0007669"/>
    <property type="project" value="TreeGrafter"/>
</dbReference>
<dbReference type="SMART" id="SM00490">
    <property type="entry name" value="HELICc"/>
    <property type="match status" value="1"/>
</dbReference>
<accession>A0A3N4LE90</accession>
<feature type="non-terminal residue" evidence="7">
    <location>
        <position position="1"/>
    </location>
</feature>
<feature type="non-terminal residue" evidence="7">
    <location>
        <position position="187"/>
    </location>
</feature>
<evidence type="ECO:0000313" key="7">
    <source>
        <dbReference type="EMBL" id="RPB21214.1"/>
    </source>
</evidence>
<dbReference type="GO" id="GO:0043138">
    <property type="term" value="F:3'-5' DNA helicase activity"/>
    <property type="evidence" value="ECO:0007669"/>
    <property type="project" value="UniProtKB-EC"/>
</dbReference>
<comment type="similarity">
    <text evidence="1">Belongs to the helicase family. RecQ subfamily.</text>
</comment>
<dbReference type="SUPFAM" id="SSF52540">
    <property type="entry name" value="P-loop containing nucleoside triphosphate hydrolases"/>
    <property type="match status" value="1"/>
</dbReference>
<dbReference type="Proteomes" id="UP000267821">
    <property type="component" value="Unassembled WGS sequence"/>
</dbReference>
<gene>
    <name evidence="7" type="ORF">L211DRAFT_765777</name>
</gene>
<evidence type="ECO:0000256" key="3">
    <source>
        <dbReference type="ARBA" id="ARBA00023235"/>
    </source>
</evidence>
<dbReference type="EMBL" id="ML121561">
    <property type="protein sequence ID" value="RPB21214.1"/>
    <property type="molecule type" value="Genomic_DNA"/>
</dbReference>
<dbReference type="InterPro" id="IPR027417">
    <property type="entry name" value="P-loop_NTPase"/>
</dbReference>
<comment type="catalytic activity">
    <reaction evidence="4">
        <text>Couples ATP hydrolysis with the unwinding of duplex DNA by translocating in the 3'-5' direction.</text>
        <dbReference type="EC" id="5.6.2.4"/>
    </reaction>
</comment>
<dbReference type="GO" id="GO:0005737">
    <property type="term" value="C:cytoplasm"/>
    <property type="evidence" value="ECO:0007669"/>
    <property type="project" value="TreeGrafter"/>
</dbReference>
<dbReference type="AlphaFoldDB" id="A0A3N4LE90"/>
<evidence type="ECO:0000256" key="2">
    <source>
        <dbReference type="ARBA" id="ARBA00023125"/>
    </source>
</evidence>
<dbReference type="PANTHER" id="PTHR13710:SF105">
    <property type="entry name" value="ATP-DEPENDENT DNA HELICASE Q1"/>
    <property type="match status" value="1"/>
</dbReference>
<dbReference type="InterPro" id="IPR001650">
    <property type="entry name" value="Helicase_C-like"/>
</dbReference>
<sequence length="187" mass="20842">NVPFGACTATASPEKLKKIHEGMSFHATGISILKPTNRANLFYGVRPIEGNGLGHKDLEFLIPKAKPGQILNISLIPKTLLYIDNKQDAPKIADELRLLLPLELRVRPIRPTAWNGDPRSQAEVIKTGKSRIMIATSAWGLGINDKDVERVIQWGIRRLDNLDTLVQRFGRCARDPNKQGVCILFTE</sequence>
<dbReference type="GO" id="GO:0005694">
    <property type="term" value="C:chromosome"/>
    <property type="evidence" value="ECO:0007669"/>
    <property type="project" value="TreeGrafter"/>
</dbReference>
<dbReference type="Gene3D" id="3.40.50.300">
    <property type="entry name" value="P-loop containing nucleotide triphosphate hydrolases"/>
    <property type="match status" value="1"/>
</dbReference>
<keyword evidence="8" id="KW-1185">Reference proteome</keyword>
<dbReference type="EC" id="5.6.2.4" evidence="5"/>
<dbReference type="InParanoid" id="A0A3N4LE90"/>
<feature type="domain" description="Helicase C-terminal" evidence="6">
    <location>
        <begin position="57"/>
        <end position="187"/>
    </location>
</feature>
<dbReference type="PROSITE" id="PS51194">
    <property type="entry name" value="HELICASE_CTER"/>
    <property type="match status" value="1"/>
</dbReference>
<evidence type="ECO:0000256" key="1">
    <source>
        <dbReference type="ARBA" id="ARBA00005446"/>
    </source>
</evidence>
<keyword evidence="3" id="KW-0413">Isomerase</keyword>